<accession>A0A0H5QP33</accession>
<evidence type="ECO:0000256" key="1">
    <source>
        <dbReference type="SAM" id="Phobius"/>
    </source>
</evidence>
<sequence length="66" mass="7684">MSHYFCDTLLLIRKLFTKSFPYRENRENYSLNTALSFKIAGGNSKMLLFLAGLLVFLLSYFIILLL</sequence>
<keyword evidence="1" id="KW-1133">Transmembrane helix</keyword>
<dbReference type="EMBL" id="LN854130">
    <property type="protein sequence ID" value="CRY97527.1"/>
    <property type="molecule type" value="Genomic_DNA"/>
</dbReference>
<protein>
    <submittedName>
        <fullName evidence="2">Uncharacterized protein</fullName>
    </submittedName>
</protein>
<reference evidence="2" key="2">
    <citation type="submission" date="2015-07" db="EMBL/GenBank/DDBJ databases">
        <title>Plasmids, circular viruses and viroids from rat gut.</title>
        <authorList>
            <person name="Jorgensen T.J."/>
            <person name="Hansen M.A."/>
            <person name="Xu Z."/>
            <person name="Tabak M.A."/>
            <person name="Sorensen S.J."/>
            <person name="Hansen L.H."/>
        </authorList>
    </citation>
    <scope>NUCLEOTIDE SEQUENCE</scope>
    <source>
        <strain evidence="2">RGFK1621</strain>
    </source>
</reference>
<keyword evidence="1" id="KW-0472">Membrane</keyword>
<organism evidence="2">
    <name type="scientific">uncultured prokaryote</name>
    <dbReference type="NCBI Taxonomy" id="198431"/>
    <lineage>
        <taxon>unclassified sequences</taxon>
        <taxon>environmental samples</taxon>
    </lineage>
</organism>
<dbReference type="AlphaFoldDB" id="A0A0H5QP33"/>
<feature type="transmembrane region" description="Helical" evidence="1">
    <location>
        <begin position="46"/>
        <end position="65"/>
    </location>
</feature>
<name>A0A0H5QP33_9ZZZZ</name>
<proteinExistence type="predicted"/>
<keyword evidence="1" id="KW-0812">Transmembrane</keyword>
<evidence type="ECO:0000313" key="2">
    <source>
        <dbReference type="EMBL" id="CRY97527.1"/>
    </source>
</evidence>
<reference evidence="2" key="1">
    <citation type="submission" date="2015-06" db="EMBL/GenBank/DDBJ databases">
        <authorList>
            <person name="Joergensen T."/>
        </authorList>
    </citation>
    <scope>NUCLEOTIDE SEQUENCE</scope>
    <source>
        <strain evidence="2">RGFK1621</strain>
    </source>
</reference>